<dbReference type="AlphaFoldDB" id="A0A1A2RTC0"/>
<evidence type="ECO:0000313" key="2">
    <source>
        <dbReference type="Proteomes" id="UP000093861"/>
    </source>
</evidence>
<reference evidence="1 2" key="1">
    <citation type="submission" date="2016-06" db="EMBL/GenBank/DDBJ databases">
        <authorList>
            <person name="Kjaerup R.B."/>
            <person name="Dalgaard T.S."/>
            <person name="Juul-Madsen H.R."/>
        </authorList>
    </citation>
    <scope>NUCLEOTIDE SEQUENCE [LARGE SCALE GENOMIC DNA]</scope>
    <source>
        <strain evidence="1 2">E2464</strain>
    </source>
</reference>
<organism evidence="1 2">
    <name type="scientific">Mycobacterium colombiense</name>
    <dbReference type="NCBI Taxonomy" id="339268"/>
    <lineage>
        <taxon>Bacteria</taxon>
        <taxon>Bacillati</taxon>
        <taxon>Actinomycetota</taxon>
        <taxon>Actinomycetes</taxon>
        <taxon>Mycobacteriales</taxon>
        <taxon>Mycobacteriaceae</taxon>
        <taxon>Mycobacterium</taxon>
        <taxon>Mycobacterium avium complex (MAC)</taxon>
    </lineage>
</organism>
<proteinExistence type="predicted"/>
<protein>
    <submittedName>
        <fullName evidence="1">Uncharacterized protein</fullName>
    </submittedName>
</protein>
<accession>A0A1A2RTC0</accession>
<comment type="caution">
    <text evidence="1">The sequence shown here is derived from an EMBL/GenBank/DDBJ whole genome shotgun (WGS) entry which is preliminary data.</text>
</comment>
<gene>
    <name evidence="1" type="ORF">A5685_10595</name>
</gene>
<name>A0A1A2RTC0_9MYCO</name>
<dbReference type="RefSeq" id="WP_064953640.1">
    <property type="nucleotide sequence ID" value="NZ_LZJS01000134.1"/>
</dbReference>
<evidence type="ECO:0000313" key="1">
    <source>
        <dbReference type="EMBL" id="OBH55226.1"/>
    </source>
</evidence>
<dbReference type="EMBL" id="LZJS01000134">
    <property type="protein sequence ID" value="OBH55226.1"/>
    <property type="molecule type" value="Genomic_DNA"/>
</dbReference>
<sequence length="409" mass="45079">MSSPSRYAQLSRDELVVLVPELLLIGQLIDRSGMAWCISSFGRDEMVQIAIEEWAGSSPIYTRRMQKALNYEGNDVVTIFKGLQLDIGAPPQFMDFRYTVHDRWHGEFQLDHCGALLDVEPMGERYVFGMCHTIEDPTFDATAIATNPRAQVRPIHRPPRTPADRHPHCAWTVIIDESHPEAQSIPALDIVSQTRAATWELDPIDPSDEGQADYSGPLLSDFDFAAFSHSALVRMADEVCLQMHLLYLSFAIAVRARAANDDEAVGVCTRGLIGIAGVAAERIHRALKLPGGTEGVLRVLELHPLLNPAGYVVAETESNRLHVHPSPAHDDESWISLCSPESVQPLQAIATAVEPRIEVRVSGTAADWTAELVETDTPTEELPEVSVVRVSGGATFQFEPRRSLPLTVL</sequence>
<dbReference type="Proteomes" id="UP000093861">
    <property type="component" value="Unassembled WGS sequence"/>
</dbReference>